<name>A0A5C0B6L9_9BURK</name>
<dbReference type="PANTHER" id="PTHR43477">
    <property type="entry name" value="DIHYDROANTICAPSIN 7-DEHYDROGENASE"/>
    <property type="match status" value="1"/>
</dbReference>
<dbReference type="PRINTS" id="PR00081">
    <property type="entry name" value="GDHRDH"/>
</dbReference>
<proteinExistence type="inferred from homology"/>
<dbReference type="EMBL" id="CP043046">
    <property type="protein sequence ID" value="QEI09110.1"/>
    <property type="molecule type" value="Genomic_DNA"/>
</dbReference>
<dbReference type="OrthoDB" id="9806974at2"/>
<dbReference type="Gene3D" id="3.40.50.720">
    <property type="entry name" value="NAD(P)-binding Rossmann-like Domain"/>
    <property type="match status" value="1"/>
</dbReference>
<dbReference type="InterPro" id="IPR020904">
    <property type="entry name" value="Sc_DH/Rdtase_CS"/>
</dbReference>
<evidence type="ECO:0000256" key="3">
    <source>
        <dbReference type="ARBA" id="ARBA00023027"/>
    </source>
</evidence>
<gene>
    <name evidence="4" type="ORF">FXN63_04155</name>
</gene>
<dbReference type="AlphaFoldDB" id="A0A5C0B6L9"/>
<evidence type="ECO:0000313" key="5">
    <source>
        <dbReference type="Proteomes" id="UP000325161"/>
    </source>
</evidence>
<evidence type="ECO:0000256" key="1">
    <source>
        <dbReference type="ARBA" id="ARBA00006484"/>
    </source>
</evidence>
<dbReference type="KEGG" id="pacr:FXN63_04155"/>
<dbReference type="InterPro" id="IPR036291">
    <property type="entry name" value="NAD(P)-bd_dom_sf"/>
</dbReference>
<dbReference type="GO" id="GO:0016491">
    <property type="term" value="F:oxidoreductase activity"/>
    <property type="evidence" value="ECO:0007669"/>
    <property type="project" value="UniProtKB-KW"/>
</dbReference>
<dbReference type="Pfam" id="PF13561">
    <property type="entry name" value="adh_short_C2"/>
    <property type="match status" value="1"/>
</dbReference>
<dbReference type="FunFam" id="3.40.50.720:FF:000084">
    <property type="entry name" value="Short-chain dehydrogenase reductase"/>
    <property type="match status" value="1"/>
</dbReference>
<reference evidence="4 5" key="1">
    <citation type="submission" date="2019-08" db="EMBL/GenBank/DDBJ databases">
        <title>Amphibian skin-associated Pigmentiphaga: genome sequence and occurrence across geography and hosts.</title>
        <authorList>
            <person name="Bletz M.C."/>
            <person name="Bunk B."/>
            <person name="Sproeer C."/>
            <person name="Biwer P."/>
            <person name="Reiter S."/>
            <person name="Rabemananjara F.C.E."/>
            <person name="Schulz S."/>
            <person name="Overmann J."/>
            <person name="Vences M."/>
        </authorList>
    </citation>
    <scope>NUCLEOTIDE SEQUENCE [LARGE SCALE GENOMIC DNA]</scope>
    <source>
        <strain evidence="4 5">Mada1488</strain>
    </source>
</reference>
<dbReference type="PANTHER" id="PTHR43477:SF4">
    <property type="entry name" value="DEHYDROGENASE_REDUCTASE SDR FAMILY MEMBER 6"/>
    <property type="match status" value="1"/>
</dbReference>
<dbReference type="PROSITE" id="PS00061">
    <property type="entry name" value="ADH_SHORT"/>
    <property type="match status" value="1"/>
</dbReference>
<comment type="similarity">
    <text evidence="1">Belongs to the short-chain dehydrogenases/reductases (SDR) family.</text>
</comment>
<dbReference type="SUPFAM" id="SSF51735">
    <property type="entry name" value="NAD(P)-binding Rossmann-fold domains"/>
    <property type="match status" value="1"/>
</dbReference>
<sequence length="263" mass="27251">MGQRTQGKRILVTAAANGIGRAAALMLAQNGAEVWATDVNDAGLAELAAEVAAHSPAITLHTARLDVLDTAAVTAFAQKLEAEHGALDGLFNCAGVVHPGNILECSEKDWDFAFDLNAKAMYRTIRAFLPGMLASGRGASIINMASAASSVKGVPNRFAYGASKAAVVGLTRSVAADFVTRGIRVNAIAPGTIESPSLRGRIAEQARASNSSEEAVRAAFVARQPVGRIGRAEEVAALVVYLSSDESAFTTGTVQIIDGGWSN</sequence>
<protein>
    <submittedName>
        <fullName evidence="4">SDR family oxidoreductase</fullName>
    </submittedName>
</protein>
<keyword evidence="5" id="KW-1185">Reference proteome</keyword>
<organism evidence="4 5">
    <name type="scientific">Pigmentiphaga aceris</name>
    <dbReference type="NCBI Taxonomy" id="1940612"/>
    <lineage>
        <taxon>Bacteria</taxon>
        <taxon>Pseudomonadati</taxon>
        <taxon>Pseudomonadota</taxon>
        <taxon>Betaproteobacteria</taxon>
        <taxon>Burkholderiales</taxon>
        <taxon>Alcaligenaceae</taxon>
        <taxon>Pigmentiphaga</taxon>
    </lineage>
</organism>
<evidence type="ECO:0000256" key="2">
    <source>
        <dbReference type="ARBA" id="ARBA00023002"/>
    </source>
</evidence>
<dbReference type="RefSeq" id="WP_148818919.1">
    <property type="nucleotide sequence ID" value="NZ_CP043046.1"/>
</dbReference>
<evidence type="ECO:0000313" key="4">
    <source>
        <dbReference type="EMBL" id="QEI09110.1"/>
    </source>
</evidence>
<dbReference type="PRINTS" id="PR00080">
    <property type="entry name" value="SDRFAMILY"/>
</dbReference>
<accession>A0A5C0B6L9</accession>
<keyword evidence="3" id="KW-0520">NAD</keyword>
<dbReference type="InterPro" id="IPR002347">
    <property type="entry name" value="SDR_fam"/>
</dbReference>
<dbReference type="InterPro" id="IPR051122">
    <property type="entry name" value="SDR_DHRS6-like"/>
</dbReference>
<keyword evidence="2" id="KW-0560">Oxidoreductase</keyword>
<dbReference type="Proteomes" id="UP000325161">
    <property type="component" value="Chromosome"/>
</dbReference>